<dbReference type="Pfam" id="PF13181">
    <property type="entry name" value="TPR_8"/>
    <property type="match status" value="1"/>
</dbReference>
<dbReference type="PANTHER" id="PTHR46423:SF1">
    <property type="entry name" value="RNA POLYMERASE II-ASSOCIATED PROTEIN 3"/>
    <property type="match status" value="1"/>
</dbReference>
<keyword evidence="1 2" id="KW-0802">TPR repeat</keyword>
<evidence type="ECO:0000256" key="1">
    <source>
        <dbReference type="ARBA" id="ARBA00022803"/>
    </source>
</evidence>
<comment type="caution">
    <text evidence="5">The sequence shown here is derived from an EMBL/GenBank/DDBJ whole genome shotgun (WGS) entry which is preliminary data.</text>
</comment>
<dbReference type="GO" id="GO:0101031">
    <property type="term" value="C:protein folding chaperone complex"/>
    <property type="evidence" value="ECO:0007669"/>
    <property type="project" value="TreeGrafter"/>
</dbReference>
<dbReference type="FunFam" id="1.25.40.10:FF:000697">
    <property type="entry name" value="UNC-45"/>
    <property type="match status" value="1"/>
</dbReference>
<evidence type="ECO:0000313" key="5">
    <source>
        <dbReference type="EMBL" id="SCU67341.1"/>
    </source>
</evidence>
<keyword evidence="6" id="KW-1185">Reference proteome</keyword>
<dbReference type="PROSITE" id="PS50005">
    <property type="entry name" value="TPR"/>
    <property type="match status" value="1"/>
</dbReference>
<dbReference type="Gene3D" id="1.25.40.10">
    <property type="entry name" value="Tetratricopeptide repeat domain"/>
    <property type="match status" value="1"/>
</dbReference>
<feature type="repeat" description="TPR" evidence="2">
    <location>
        <begin position="161"/>
        <end position="194"/>
    </location>
</feature>
<dbReference type="AlphaFoldDB" id="A0A1G4I688"/>
<keyword evidence="4" id="KW-0472">Membrane</keyword>
<accession>A0A1G4I688</accession>
<dbReference type="EMBL" id="CZPT02000727">
    <property type="protein sequence ID" value="SCU67341.1"/>
    <property type="molecule type" value="Genomic_DNA"/>
</dbReference>
<feature type="region of interest" description="Disordered" evidence="3">
    <location>
        <begin position="39"/>
        <end position="65"/>
    </location>
</feature>
<dbReference type="InterPro" id="IPR019734">
    <property type="entry name" value="TPR_rpt"/>
</dbReference>
<evidence type="ECO:0000256" key="4">
    <source>
        <dbReference type="SAM" id="Phobius"/>
    </source>
</evidence>
<feature type="compositionally biased region" description="Low complexity" evidence="3">
    <location>
        <begin position="47"/>
        <end position="61"/>
    </location>
</feature>
<dbReference type="InterPro" id="IPR011990">
    <property type="entry name" value="TPR-like_helical_dom_sf"/>
</dbReference>
<dbReference type="SMART" id="SM00028">
    <property type="entry name" value="TPR"/>
    <property type="match status" value="2"/>
</dbReference>
<evidence type="ECO:0000313" key="6">
    <source>
        <dbReference type="Proteomes" id="UP000195570"/>
    </source>
</evidence>
<dbReference type="VEuPathDB" id="TriTrypDB:TEOVI_000501800"/>
<dbReference type="PANTHER" id="PTHR46423">
    <property type="entry name" value="RNA POLYMERASE II-ASSOCIATED PROTEIN 3"/>
    <property type="match status" value="1"/>
</dbReference>
<sequence>MLPGKRSRYIAVASLLPLSGLCYWLLHWWNRRQKGVGNGVATEETDSSSSAGTTTSSASSDCELEENERPKYHEMLMQMKARGNEFFQEGQYEAALEAYQNCIDACSALGSHDAVAVEVDHVVRVNVILVFLRLKRPEEARMLATFLLQDEACPVRGELKVKALYRRGLASQDIGDLESALCDFRAAVECSPGQSNPAAERAIAELMKRSS</sequence>
<feature type="transmembrane region" description="Helical" evidence="4">
    <location>
        <begin position="6"/>
        <end position="26"/>
    </location>
</feature>
<evidence type="ECO:0000256" key="2">
    <source>
        <dbReference type="PROSITE-ProRule" id="PRU00339"/>
    </source>
</evidence>
<name>A0A1G4I688_TRYEQ</name>
<keyword evidence="4" id="KW-1133">Transmembrane helix</keyword>
<dbReference type="InterPro" id="IPR051966">
    <property type="entry name" value="RPAP3"/>
</dbReference>
<organism evidence="5 6">
    <name type="scientific">Trypanosoma equiperdum</name>
    <dbReference type="NCBI Taxonomy" id="5694"/>
    <lineage>
        <taxon>Eukaryota</taxon>
        <taxon>Discoba</taxon>
        <taxon>Euglenozoa</taxon>
        <taxon>Kinetoplastea</taxon>
        <taxon>Metakinetoplastina</taxon>
        <taxon>Trypanosomatida</taxon>
        <taxon>Trypanosomatidae</taxon>
        <taxon>Trypanosoma</taxon>
    </lineage>
</organism>
<dbReference type="SUPFAM" id="SSF48452">
    <property type="entry name" value="TPR-like"/>
    <property type="match status" value="1"/>
</dbReference>
<dbReference type="GeneID" id="92378958"/>
<proteinExistence type="predicted"/>
<keyword evidence="4" id="KW-0812">Transmembrane</keyword>
<evidence type="ECO:0000256" key="3">
    <source>
        <dbReference type="SAM" id="MobiDB-lite"/>
    </source>
</evidence>
<gene>
    <name evidence="5" type="ORF">TEOVI_000501800</name>
</gene>
<protein>
    <submittedName>
        <fullName evidence="5">TPR repeat, putative</fullName>
    </submittedName>
</protein>
<dbReference type="Proteomes" id="UP000195570">
    <property type="component" value="Unassembled WGS sequence"/>
</dbReference>
<dbReference type="RefSeq" id="XP_067078670.1">
    <property type="nucleotide sequence ID" value="XM_067222569.1"/>
</dbReference>
<reference evidence="5" key="1">
    <citation type="submission" date="2016-09" db="EMBL/GenBank/DDBJ databases">
        <authorList>
            <person name="Hebert L."/>
            <person name="Moumen B."/>
        </authorList>
    </citation>
    <scope>NUCLEOTIDE SEQUENCE [LARGE SCALE GENOMIC DNA]</scope>
    <source>
        <strain evidence="5">OVI</strain>
    </source>
</reference>